<reference evidence="1" key="1">
    <citation type="submission" date="2019-08" db="EMBL/GenBank/DDBJ databases">
        <authorList>
            <person name="Kucharzyk K."/>
            <person name="Murdoch R.W."/>
            <person name="Higgins S."/>
            <person name="Loffler F."/>
        </authorList>
    </citation>
    <scope>NUCLEOTIDE SEQUENCE</scope>
</reference>
<dbReference type="Pfam" id="PF04883">
    <property type="entry name" value="HK97-gp10_like"/>
    <property type="match status" value="1"/>
</dbReference>
<evidence type="ECO:0000313" key="1">
    <source>
        <dbReference type="EMBL" id="MPM69780.1"/>
    </source>
</evidence>
<sequence>MGRGFRVNFSVPELQIALNQLSAYDGKTAAKIEDAVSRSTKNISKGAKSRVRVRTGKLKKSISSRFDKKSITGYVAAKTSYAHLIEFGAKVHNARPPFMKSWTPESPYMRPSYEQEKPVLIRDIEKAVKP</sequence>
<comment type="caution">
    <text evidence="1">The sequence shown here is derived from an EMBL/GenBank/DDBJ whole genome shotgun (WGS) entry which is preliminary data.</text>
</comment>
<dbReference type="InterPro" id="IPR010064">
    <property type="entry name" value="HK97-gp10_tail"/>
</dbReference>
<protein>
    <recommendedName>
        <fullName evidence="2">HK97 gp10 family phage protein</fullName>
    </recommendedName>
</protein>
<proteinExistence type="predicted"/>
<evidence type="ECO:0008006" key="2">
    <source>
        <dbReference type="Google" id="ProtNLM"/>
    </source>
</evidence>
<organism evidence="1">
    <name type="scientific">bioreactor metagenome</name>
    <dbReference type="NCBI Taxonomy" id="1076179"/>
    <lineage>
        <taxon>unclassified sequences</taxon>
        <taxon>metagenomes</taxon>
        <taxon>ecological metagenomes</taxon>
    </lineage>
</organism>
<name>A0A645BWF1_9ZZZZ</name>
<dbReference type="EMBL" id="VSSQ01023076">
    <property type="protein sequence ID" value="MPM69780.1"/>
    <property type="molecule type" value="Genomic_DNA"/>
</dbReference>
<dbReference type="AlphaFoldDB" id="A0A645BWF1"/>
<accession>A0A645BWF1</accession>
<gene>
    <name evidence="1" type="ORF">SDC9_116728</name>
</gene>